<dbReference type="Proteomes" id="UP000004198">
    <property type="component" value="Unassembled WGS sequence"/>
</dbReference>
<organism evidence="1 2">
    <name type="scientific">Clostridium carboxidivorans P7</name>
    <dbReference type="NCBI Taxonomy" id="536227"/>
    <lineage>
        <taxon>Bacteria</taxon>
        <taxon>Bacillati</taxon>
        <taxon>Bacillota</taxon>
        <taxon>Clostridia</taxon>
        <taxon>Eubacteriales</taxon>
        <taxon>Clostridiaceae</taxon>
        <taxon>Clostridium</taxon>
    </lineage>
</organism>
<dbReference type="EMBL" id="ACVI01000050">
    <property type="protein sequence ID" value="EET86562.1"/>
    <property type="molecule type" value="Genomic_DNA"/>
</dbReference>
<dbReference type="STRING" id="536227.Ccar_17385"/>
<keyword evidence="2" id="KW-1185">Reference proteome</keyword>
<comment type="caution">
    <text evidence="1">The sequence shown here is derived from an EMBL/GenBank/DDBJ whole genome shotgun (WGS) entry which is preliminary data.</text>
</comment>
<dbReference type="KEGG" id="cck:Ccar_17385"/>
<protein>
    <submittedName>
        <fullName evidence="1">Uncharacterized protein</fullName>
    </submittedName>
</protein>
<dbReference type="AlphaFoldDB" id="C6PW15"/>
<evidence type="ECO:0000313" key="1">
    <source>
        <dbReference type="EMBL" id="EET86562.1"/>
    </source>
</evidence>
<dbReference type="PATRIC" id="fig|536227.13.peg.3660"/>
<gene>
    <name evidence="1" type="ORF">CcarbDRAFT_2982</name>
</gene>
<name>C6PW15_9CLOT</name>
<dbReference type="RefSeq" id="WP_007061867.1">
    <property type="nucleotide sequence ID" value="NZ_ACVI01000050.1"/>
</dbReference>
<proteinExistence type="predicted"/>
<reference evidence="1 2" key="1">
    <citation type="submission" date="2009-06" db="EMBL/GenBank/DDBJ databases">
        <title>The draft genome of Clostridium carboxidivorans P7.</title>
        <authorList>
            <consortium name="US DOE Joint Genome Institute (JGI-PGF)"/>
            <person name="Lucas S."/>
            <person name="Copeland A."/>
            <person name="Lapidus A."/>
            <person name="Glavina del Rio T."/>
            <person name="Tice H."/>
            <person name="Bruce D."/>
            <person name="Goodwin L."/>
            <person name="Pitluck S."/>
            <person name="Larimer F."/>
            <person name="Land M.L."/>
            <person name="Hauser L."/>
            <person name="Hemme C.L."/>
        </authorList>
    </citation>
    <scope>NUCLEOTIDE SEQUENCE [LARGE SCALE GENOMIC DNA]</scope>
    <source>
        <strain evidence="1 2">P7</strain>
    </source>
</reference>
<sequence>MSVSCKAVLGPFIHPAVCPTGEGTVDICNCPLVDFDVTITGLCNKTRYGIVAVVKCDNKIVATVCDIFDVNVPNADKCACVNVTRHFKNVMVDVEACTDVSCTFSVDIACGNYILGCCTL</sequence>
<accession>C6PW15</accession>
<evidence type="ECO:0000313" key="2">
    <source>
        <dbReference type="Proteomes" id="UP000004198"/>
    </source>
</evidence>